<dbReference type="PROSITE" id="PS51257">
    <property type="entry name" value="PROKAR_LIPOPROTEIN"/>
    <property type="match status" value="1"/>
</dbReference>
<accession>A0A1Z8B9M4</accession>
<name>A0A1Z8B9M4_9FLAO</name>
<dbReference type="Pfam" id="PF13474">
    <property type="entry name" value="SnoaL_3"/>
    <property type="match status" value="1"/>
</dbReference>
<sequence length="164" mass="18900">MKNFLLYFTVILLYSCASKQPLNTAAVEQSIDAWHKAAAQANYEKYFDLMTDHAVFIGTDATENWQLEEFKTFSKPYFDKGKAWSFTSLERNVYSANGWVYFDELLDTQMGICRGSGVMRMQDGKWKIAHYVLSIAVPNDNVSSLTAMKKEWDANYIETLKDQK</sequence>
<dbReference type="Proteomes" id="UP000196102">
    <property type="component" value="Unassembled WGS sequence"/>
</dbReference>
<dbReference type="AlphaFoldDB" id="A0A1Z8B9M4"/>
<protein>
    <recommendedName>
        <fullName evidence="1">SnoaL-like domain-containing protein</fullName>
    </recommendedName>
</protein>
<dbReference type="EMBL" id="MAAX01000040">
    <property type="protein sequence ID" value="OUS19218.1"/>
    <property type="molecule type" value="Genomic_DNA"/>
</dbReference>
<evidence type="ECO:0000313" key="3">
    <source>
        <dbReference type="Proteomes" id="UP000196102"/>
    </source>
</evidence>
<gene>
    <name evidence="2" type="ORF">A9Q93_02470</name>
</gene>
<dbReference type="SUPFAM" id="SSF54427">
    <property type="entry name" value="NTF2-like"/>
    <property type="match status" value="1"/>
</dbReference>
<dbReference type="RefSeq" id="WP_303685804.1">
    <property type="nucleotide sequence ID" value="NZ_CAJXYO010000001.1"/>
</dbReference>
<evidence type="ECO:0000313" key="2">
    <source>
        <dbReference type="EMBL" id="OUS19218.1"/>
    </source>
</evidence>
<dbReference type="InterPro" id="IPR032710">
    <property type="entry name" value="NTF2-like_dom_sf"/>
</dbReference>
<evidence type="ECO:0000259" key="1">
    <source>
        <dbReference type="Pfam" id="PF13474"/>
    </source>
</evidence>
<feature type="domain" description="SnoaL-like" evidence="1">
    <location>
        <begin position="27"/>
        <end position="138"/>
    </location>
</feature>
<proteinExistence type="predicted"/>
<reference evidence="3" key="1">
    <citation type="journal article" date="2017" name="Proc. Natl. Acad. Sci. U.S.A.">
        <title>Simulation of Deepwater Horizon oil plume reveals substrate specialization within a complex community of hydrocarbon-degraders.</title>
        <authorList>
            <person name="Hu P."/>
            <person name="Dubinsky E.A."/>
            <person name="Probst A.J."/>
            <person name="Wang J."/>
            <person name="Sieber C.M.K."/>
            <person name="Tom L.M."/>
            <person name="Gardinali P."/>
            <person name="Banfield J.F."/>
            <person name="Atlas R.M."/>
            <person name="Andersen G.L."/>
        </authorList>
    </citation>
    <scope>NUCLEOTIDE SEQUENCE [LARGE SCALE GENOMIC DNA]</scope>
</reference>
<comment type="caution">
    <text evidence="2">The sequence shown here is derived from an EMBL/GenBank/DDBJ whole genome shotgun (WGS) entry which is preliminary data.</text>
</comment>
<organism evidence="2 3">
    <name type="scientific">Nonlabens dokdonensis</name>
    <dbReference type="NCBI Taxonomy" id="328515"/>
    <lineage>
        <taxon>Bacteria</taxon>
        <taxon>Pseudomonadati</taxon>
        <taxon>Bacteroidota</taxon>
        <taxon>Flavobacteriia</taxon>
        <taxon>Flavobacteriales</taxon>
        <taxon>Flavobacteriaceae</taxon>
        <taxon>Nonlabens</taxon>
    </lineage>
</organism>
<dbReference type="Gene3D" id="3.10.450.50">
    <property type="match status" value="1"/>
</dbReference>
<dbReference type="InterPro" id="IPR037401">
    <property type="entry name" value="SnoaL-like"/>
</dbReference>